<evidence type="ECO:0000313" key="2">
    <source>
        <dbReference type="EMBL" id="CAZ86662.1"/>
    </source>
</evidence>
<sequence length="26" mass="2872">MRGWSGRGRAMVSGPPMLLKDRRGSI</sequence>
<dbReference type="EMBL" id="FN430382">
    <property type="protein sequence ID" value="CAZ86662.1"/>
    <property type="molecule type" value="Genomic_DNA"/>
</dbReference>
<name>D5GQ69_TUBMM</name>
<accession>D5GQ69</accession>
<evidence type="ECO:0000313" key="3">
    <source>
        <dbReference type="Proteomes" id="UP000006911"/>
    </source>
</evidence>
<feature type="region of interest" description="Disordered" evidence="1">
    <location>
        <begin position="1"/>
        <end position="26"/>
    </location>
</feature>
<dbReference type="AlphaFoldDB" id="D5GQ69"/>
<evidence type="ECO:0000256" key="1">
    <source>
        <dbReference type="SAM" id="MobiDB-lite"/>
    </source>
</evidence>
<proteinExistence type="predicted"/>
<dbReference type="Proteomes" id="UP000006911">
    <property type="component" value="Unassembled WGS sequence"/>
</dbReference>
<organism evidence="2 3">
    <name type="scientific">Tuber melanosporum (strain Mel28)</name>
    <name type="common">Perigord black truffle</name>
    <dbReference type="NCBI Taxonomy" id="656061"/>
    <lineage>
        <taxon>Eukaryota</taxon>
        <taxon>Fungi</taxon>
        <taxon>Dikarya</taxon>
        <taxon>Ascomycota</taxon>
        <taxon>Pezizomycotina</taxon>
        <taxon>Pezizomycetes</taxon>
        <taxon>Pezizales</taxon>
        <taxon>Tuberaceae</taxon>
        <taxon>Tuber</taxon>
    </lineage>
</organism>
<dbReference type="HOGENOM" id="CLU_3417329_0_0_1"/>
<gene>
    <name evidence="2" type="ORF">GSTUM_00012221001</name>
</gene>
<protein>
    <submittedName>
        <fullName evidence="2">(Perigord truffle) hypothetical protein</fullName>
    </submittedName>
</protein>
<keyword evidence="3" id="KW-1185">Reference proteome</keyword>
<reference evidence="2 3" key="1">
    <citation type="journal article" date="2010" name="Nature">
        <title>Perigord black truffle genome uncovers evolutionary origins and mechanisms of symbiosis.</title>
        <authorList>
            <person name="Martin F."/>
            <person name="Kohler A."/>
            <person name="Murat C."/>
            <person name="Balestrini R."/>
            <person name="Coutinho P.M."/>
            <person name="Jaillon O."/>
            <person name="Montanini B."/>
            <person name="Morin E."/>
            <person name="Noel B."/>
            <person name="Percudani R."/>
            <person name="Porcel B."/>
            <person name="Rubini A."/>
            <person name="Amicucci A."/>
            <person name="Amselem J."/>
            <person name="Anthouard V."/>
            <person name="Arcioni S."/>
            <person name="Artiguenave F."/>
            <person name="Aury J.M."/>
            <person name="Ballario P."/>
            <person name="Bolchi A."/>
            <person name="Brenna A."/>
            <person name="Brun A."/>
            <person name="Buee M."/>
            <person name="Cantarel B."/>
            <person name="Chevalier G."/>
            <person name="Couloux A."/>
            <person name="Da Silva C."/>
            <person name="Denoeud F."/>
            <person name="Duplessis S."/>
            <person name="Ghignone S."/>
            <person name="Hilselberger B."/>
            <person name="Iotti M."/>
            <person name="Marcais B."/>
            <person name="Mello A."/>
            <person name="Miranda M."/>
            <person name="Pacioni G."/>
            <person name="Quesneville H."/>
            <person name="Riccioni C."/>
            <person name="Ruotolo R."/>
            <person name="Splivallo R."/>
            <person name="Stocchi V."/>
            <person name="Tisserant E."/>
            <person name="Viscomi A.R."/>
            <person name="Zambonelli A."/>
            <person name="Zampieri E."/>
            <person name="Henrissat B."/>
            <person name="Lebrun M.H."/>
            <person name="Paolocci F."/>
            <person name="Bonfante P."/>
            <person name="Ottonello S."/>
            <person name="Wincker P."/>
        </authorList>
    </citation>
    <scope>NUCLEOTIDE SEQUENCE [LARGE SCALE GENOMIC DNA]</scope>
    <source>
        <strain evidence="2 3">Mel28</strain>
    </source>
</reference>
<dbReference type="InParanoid" id="D5GQ69"/>
<dbReference type="KEGG" id="tml:GSTUM_00012221001"/>